<dbReference type="PANTHER" id="PTHR46590:SF1">
    <property type="entry name" value="PHOSPHATIDYLINOSITOL TRANSFER PROTEIN CSR1"/>
    <property type="match status" value="1"/>
</dbReference>
<dbReference type="AlphaFoldDB" id="A0A2B7WNH6"/>
<dbReference type="InterPro" id="IPR036273">
    <property type="entry name" value="CRAL/TRIO_N_dom_sf"/>
</dbReference>
<reference evidence="4 5" key="1">
    <citation type="submission" date="2017-10" db="EMBL/GenBank/DDBJ databases">
        <title>Comparative genomics in systemic dimorphic fungi from Ajellomycetaceae.</title>
        <authorList>
            <person name="Munoz J.F."/>
            <person name="Mcewen J.G."/>
            <person name="Clay O.K."/>
            <person name="Cuomo C.A."/>
        </authorList>
    </citation>
    <scope>NUCLEOTIDE SEQUENCE [LARGE SCALE GENOMIC DNA]</scope>
    <source>
        <strain evidence="4 5">UAMH130</strain>
    </source>
</reference>
<feature type="region of interest" description="Disordered" evidence="1">
    <location>
        <begin position="103"/>
        <end position="125"/>
    </location>
</feature>
<dbReference type="Proteomes" id="UP000224080">
    <property type="component" value="Unassembled WGS sequence"/>
</dbReference>
<evidence type="ECO:0000259" key="3">
    <source>
        <dbReference type="PROSITE" id="PS50191"/>
    </source>
</evidence>
<dbReference type="CDD" id="cd00170">
    <property type="entry name" value="SEC14"/>
    <property type="match status" value="1"/>
</dbReference>
<evidence type="ECO:0000256" key="2">
    <source>
        <dbReference type="SAM" id="Phobius"/>
    </source>
</evidence>
<protein>
    <recommendedName>
        <fullName evidence="3">CRAL-TRIO domain-containing protein</fullName>
    </recommendedName>
</protein>
<dbReference type="InterPro" id="IPR036865">
    <property type="entry name" value="CRAL-TRIO_dom_sf"/>
</dbReference>
<dbReference type="PANTHER" id="PTHR46590">
    <property type="entry name" value="PHOSPHATIDYLINOSITOL TRANSFER PROTEIN CSR1-RELATED"/>
    <property type="match status" value="1"/>
</dbReference>
<evidence type="ECO:0000313" key="4">
    <source>
        <dbReference type="EMBL" id="PGG98051.1"/>
    </source>
</evidence>
<dbReference type="Gene3D" id="3.40.525.10">
    <property type="entry name" value="CRAL-TRIO lipid binding domain"/>
    <property type="match status" value="1"/>
</dbReference>
<dbReference type="Pfam" id="PF00650">
    <property type="entry name" value="CRAL_TRIO"/>
    <property type="match status" value="1"/>
</dbReference>
<dbReference type="Pfam" id="PF03765">
    <property type="entry name" value="CRAL_TRIO_N"/>
    <property type="match status" value="1"/>
</dbReference>
<keyword evidence="2" id="KW-0812">Transmembrane</keyword>
<gene>
    <name evidence="4" type="ORF">GX51_07025</name>
</gene>
<keyword evidence="2" id="KW-0472">Membrane</keyword>
<proteinExistence type="predicted"/>
<dbReference type="EMBL" id="PDNC01000129">
    <property type="protein sequence ID" value="PGG98051.1"/>
    <property type="molecule type" value="Genomic_DNA"/>
</dbReference>
<dbReference type="PROSITE" id="PS50191">
    <property type="entry name" value="CRAL_TRIO"/>
    <property type="match status" value="1"/>
</dbReference>
<dbReference type="OrthoDB" id="43460at2759"/>
<dbReference type="SUPFAM" id="SSF52087">
    <property type="entry name" value="CRAL/TRIO domain"/>
    <property type="match status" value="1"/>
</dbReference>
<dbReference type="SMART" id="SM01100">
    <property type="entry name" value="CRAL_TRIO_N"/>
    <property type="match status" value="1"/>
</dbReference>
<dbReference type="STRING" id="2060905.A0A2B7WNH6"/>
<evidence type="ECO:0000313" key="5">
    <source>
        <dbReference type="Proteomes" id="UP000224080"/>
    </source>
</evidence>
<sequence length="631" mass="70827">MWTAFPRRVSPSSLNFVSVRLTEQRAHSGFRGWSSRRDSPPTRHNCSGFPDQYTFPCTKYASSFWTFALSAVIVFGGLGFRHIYWGPDKASITTAIPPALEGFSSEDKEAAGTEKDTMTTDPALSGRLGHLTEQEEAKLRELWTLLFKIFKIGQPEAAELTDNLLSLQKTQSKTANTTDTASVTSKKKTTTRKRFGLFGRYTETVEEKEETSTANGHAVASQMKMSDDDDKYGLNKEFLAALSSQSPEELRMTFWNAIKHDNPDSLLLRFLRARKWDVNKALVMLVSTLKWRSQEWKVDDEIVFKGEAAFHENSKSDDPAKKKEGDDMLHMLRIGEAYCRGKDKLGRPICYINVRLHRIGAYCQSAIEKNIIFQIETSRLMLDARIDTAVIVFDMTDFGLANMDYIPVKFIIKCFEANYPESLGAILVHKAPWIFSGFWTIIKGWLDPVVASKVHFTNNYQELENFIAKEAIPKGLGGSDDYVYEYIEPKAGENDLMKDTLKTAALKEERLKMIDEYQKATQEWITTASTAADKGEDSNKQRQDIASRLSDFYWKLDPYIRARSIYDRIRDAEEAAAAAAAAAATTTVAITKVEDVTVPEQVPISEKAATGDLKPQSQVVETTVVAAAAAS</sequence>
<keyword evidence="2" id="KW-1133">Transmembrane helix</keyword>
<evidence type="ECO:0000256" key="1">
    <source>
        <dbReference type="SAM" id="MobiDB-lite"/>
    </source>
</evidence>
<name>A0A2B7WNH6_9EURO</name>
<feature type="compositionally biased region" description="Basic and acidic residues" evidence="1">
    <location>
        <begin position="105"/>
        <end position="118"/>
    </location>
</feature>
<feature type="transmembrane region" description="Helical" evidence="2">
    <location>
        <begin position="64"/>
        <end position="85"/>
    </location>
</feature>
<dbReference type="SUPFAM" id="SSF46938">
    <property type="entry name" value="CRAL/TRIO N-terminal domain"/>
    <property type="match status" value="1"/>
</dbReference>
<organism evidence="4 5">
    <name type="scientific">Blastomyces parvus</name>
    <dbReference type="NCBI Taxonomy" id="2060905"/>
    <lineage>
        <taxon>Eukaryota</taxon>
        <taxon>Fungi</taxon>
        <taxon>Dikarya</taxon>
        <taxon>Ascomycota</taxon>
        <taxon>Pezizomycotina</taxon>
        <taxon>Eurotiomycetes</taxon>
        <taxon>Eurotiomycetidae</taxon>
        <taxon>Onygenales</taxon>
        <taxon>Ajellomycetaceae</taxon>
        <taxon>Blastomyces</taxon>
    </lineage>
</organism>
<dbReference type="InterPro" id="IPR011074">
    <property type="entry name" value="CRAL/TRIO_N_dom"/>
</dbReference>
<comment type="caution">
    <text evidence="4">The sequence shown here is derived from an EMBL/GenBank/DDBJ whole genome shotgun (WGS) entry which is preliminary data.</text>
</comment>
<dbReference type="SMART" id="SM00516">
    <property type="entry name" value="SEC14"/>
    <property type="match status" value="1"/>
</dbReference>
<keyword evidence="5" id="KW-1185">Reference proteome</keyword>
<dbReference type="InterPro" id="IPR001251">
    <property type="entry name" value="CRAL-TRIO_dom"/>
</dbReference>
<accession>A0A2B7WNH6</accession>
<feature type="domain" description="CRAL-TRIO" evidence="3">
    <location>
        <begin position="321"/>
        <end position="484"/>
    </location>
</feature>
<dbReference type="InterPro" id="IPR052432">
    <property type="entry name" value="PITP/CRAL-TRIO"/>
</dbReference>